<keyword evidence="4" id="KW-1185">Reference proteome</keyword>
<dbReference type="AlphaFoldDB" id="A0A2U8WXV8"/>
<evidence type="ECO:0000313" key="4">
    <source>
        <dbReference type="Proteomes" id="UP000245444"/>
    </source>
</evidence>
<dbReference type="Proteomes" id="UP000245444">
    <property type="component" value="Chromosome"/>
</dbReference>
<reference evidence="3 4" key="1">
    <citation type="submission" date="2018-05" db="EMBL/GenBank/DDBJ databases">
        <title>Complete Genome Sequence of Methylobacterium sp. 17Sr1-28.</title>
        <authorList>
            <person name="Srinivasan S."/>
        </authorList>
    </citation>
    <scope>NUCLEOTIDE SEQUENCE [LARGE SCALE GENOMIC DNA]</scope>
    <source>
        <strain evidence="3 4">17Sr1-28</strain>
    </source>
</reference>
<evidence type="ECO:0000256" key="2">
    <source>
        <dbReference type="SAM" id="Phobius"/>
    </source>
</evidence>
<evidence type="ECO:0000313" key="3">
    <source>
        <dbReference type="EMBL" id="AWN50186.1"/>
    </source>
</evidence>
<dbReference type="OrthoDB" id="9799456at2"/>
<evidence type="ECO:0000256" key="1">
    <source>
        <dbReference type="SAM" id="MobiDB-lite"/>
    </source>
</evidence>
<dbReference type="RefSeq" id="WP_109962442.1">
    <property type="nucleotide sequence ID" value="NZ_CP029553.1"/>
</dbReference>
<keyword evidence="2" id="KW-0472">Membrane</keyword>
<dbReference type="EMBL" id="CP029553">
    <property type="protein sequence ID" value="AWN50186.1"/>
    <property type="molecule type" value="Genomic_DNA"/>
</dbReference>
<evidence type="ECO:0008006" key="5">
    <source>
        <dbReference type="Google" id="ProtNLM"/>
    </source>
</evidence>
<feature type="transmembrane region" description="Helical" evidence="2">
    <location>
        <begin position="91"/>
        <end position="109"/>
    </location>
</feature>
<gene>
    <name evidence="3" type="ORF">DK419_22325</name>
</gene>
<proteinExistence type="predicted"/>
<organism evidence="3 4">
    <name type="scientific">Methylobacterium terrae</name>
    <dbReference type="NCBI Taxonomy" id="2202827"/>
    <lineage>
        <taxon>Bacteria</taxon>
        <taxon>Pseudomonadati</taxon>
        <taxon>Pseudomonadota</taxon>
        <taxon>Alphaproteobacteria</taxon>
        <taxon>Hyphomicrobiales</taxon>
        <taxon>Methylobacteriaceae</taxon>
        <taxon>Methylobacterium</taxon>
    </lineage>
</organism>
<feature type="region of interest" description="Disordered" evidence="1">
    <location>
        <begin position="139"/>
        <end position="170"/>
    </location>
</feature>
<dbReference type="KEGG" id="mtea:DK419_22325"/>
<keyword evidence="2" id="KW-0812">Transmembrane</keyword>
<feature type="transmembrane region" description="Helical" evidence="2">
    <location>
        <begin position="62"/>
        <end position="79"/>
    </location>
</feature>
<protein>
    <recommendedName>
        <fullName evidence="5">DUF983 domain-containing protein</fullName>
    </recommendedName>
</protein>
<accession>A0A2U8WXV8</accession>
<sequence>MPAGTPAERTGAGPHWMLAMGRGFRNRCPHCGEGRLFDRFLKVRPACEVCGLELHHHRADDLPPYLVIFVVGHLVGLGVLETEMRLDVPFWFQMTFWPALALVASLLLLQPTKGAVVGLQYALGMHGFSAIRRAGAEAADGRGQTDFGRHETETRDGGGTDGRTIGSGRS</sequence>
<keyword evidence="2" id="KW-1133">Transmembrane helix</keyword>
<name>A0A2U8WXV8_9HYPH</name>
<dbReference type="InterPro" id="IPR009325">
    <property type="entry name" value="DUF983"/>
</dbReference>
<feature type="compositionally biased region" description="Basic and acidic residues" evidence="1">
    <location>
        <begin position="147"/>
        <end position="158"/>
    </location>
</feature>
<dbReference type="Pfam" id="PF06170">
    <property type="entry name" value="DUF983"/>
    <property type="match status" value="1"/>
</dbReference>